<gene>
    <name evidence="1" type="ORF">WN944_024782</name>
</gene>
<protein>
    <submittedName>
        <fullName evidence="1">Uncharacterized protein</fullName>
    </submittedName>
</protein>
<dbReference type="EMBL" id="JBCGBO010000024">
    <property type="protein sequence ID" value="KAK9181643.1"/>
    <property type="molecule type" value="Genomic_DNA"/>
</dbReference>
<evidence type="ECO:0000313" key="2">
    <source>
        <dbReference type="Proteomes" id="UP001428341"/>
    </source>
</evidence>
<accession>A0AAP0LNJ5</accession>
<organism evidence="1 2">
    <name type="scientific">Citrus x changshan-huyou</name>
    <dbReference type="NCBI Taxonomy" id="2935761"/>
    <lineage>
        <taxon>Eukaryota</taxon>
        <taxon>Viridiplantae</taxon>
        <taxon>Streptophyta</taxon>
        <taxon>Embryophyta</taxon>
        <taxon>Tracheophyta</taxon>
        <taxon>Spermatophyta</taxon>
        <taxon>Magnoliopsida</taxon>
        <taxon>eudicotyledons</taxon>
        <taxon>Gunneridae</taxon>
        <taxon>Pentapetalae</taxon>
        <taxon>rosids</taxon>
        <taxon>malvids</taxon>
        <taxon>Sapindales</taxon>
        <taxon>Rutaceae</taxon>
        <taxon>Aurantioideae</taxon>
        <taxon>Citrus</taxon>
    </lineage>
</organism>
<reference evidence="1 2" key="1">
    <citation type="submission" date="2024-05" db="EMBL/GenBank/DDBJ databases">
        <title>Haplotype-resolved chromosome-level genome assembly of Huyou (Citrus changshanensis).</title>
        <authorList>
            <person name="Miao C."/>
            <person name="Chen W."/>
            <person name="Wu Y."/>
            <person name="Wang L."/>
            <person name="Zhao S."/>
            <person name="Grierson D."/>
            <person name="Xu C."/>
            <person name="Chen K."/>
        </authorList>
    </citation>
    <scope>NUCLEOTIDE SEQUENCE [LARGE SCALE GENOMIC DNA]</scope>
    <source>
        <strain evidence="1">01-14</strain>
        <tissue evidence="1">Leaf</tissue>
    </source>
</reference>
<dbReference type="AlphaFoldDB" id="A0AAP0LNJ5"/>
<proteinExistence type="predicted"/>
<dbReference type="Proteomes" id="UP001428341">
    <property type="component" value="Unassembled WGS sequence"/>
</dbReference>
<keyword evidence="2" id="KW-1185">Reference proteome</keyword>
<name>A0AAP0LNJ5_9ROSI</name>
<comment type="caution">
    <text evidence="1">The sequence shown here is derived from an EMBL/GenBank/DDBJ whole genome shotgun (WGS) entry which is preliminary data.</text>
</comment>
<evidence type="ECO:0000313" key="1">
    <source>
        <dbReference type="EMBL" id="KAK9181643.1"/>
    </source>
</evidence>
<sequence>MWNLPDGMELDLCTKFGTVLKKSDSLLAVPAARLSGSDFRALVM</sequence>